<proteinExistence type="predicted"/>
<evidence type="ECO:0000313" key="1">
    <source>
        <dbReference type="Proteomes" id="UP000504635"/>
    </source>
</evidence>
<accession>A0A6J2Y5L3</accession>
<dbReference type="PANTHER" id="PTHR47331:SF1">
    <property type="entry name" value="GAG-LIKE PROTEIN"/>
    <property type="match status" value="1"/>
</dbReference>
<dbReference type="RefSeq" id="XP_030758531.1">
    <property type="nucleotide sequence ID" value="XM_030902671.1"/>
</dbReference>
<dbReference type="PANTHER" id="PTHR47331">
    <property type="entry name" value="PHD-TYPE DOMAIN-CONTAINING PROTEIN"/>
    <property type="match status" value="1"/>
</dbReference>
<name>A0A6J2Y5L3_SITOR</name>
<keyword evidence="1" id="KW-1185">Reference proteome</keyword>
<dbReference type="Proteomes" id="UP000504635">
    <property type="component" value="Unplaced"/>
</dbReference>
<evidence type="ECO:0000313" key="2">
    <source>
        <dbReference type="RefSeq" id="XP_030758531.1"/>
    </source>
</evidence>
<dbReference type="KEGG" id="soy:115884170"/>
<gene>
    <name evidence="2" type="primary">LOC115884170</name>
</gene>
<dbReference type="InParanoid" id="A0A6J2Y5L3"/>
<dbReference type="AlphaFoldDB" id="A0A6J2Y5L3"/>
<reference evidence="2" key="1">
    <citation type="submission" date="2025-08" db="UniProtKB">
        <authorList>
            <consortium name="RefSeq"/>
        </authorList>
    </citation>
    <scope>IDENTIFICATION</scope>
    <source>
        <tissue evidence="2">Gonads</tissue>
    </source>
</reference>
<organism evidence="1 2">
    <name type="scientific">Sitophilus oryzae</name>
    <name type="common">Rice weevil</name>
    <name type="synonym">Curculio oryzae</name>
    <dbReference type="NCBI Taxonomy" id="7048"/>
    <lineage>
        <taxon>Eukaryota</taxon>
        <taxon>Metazoa</taxon>
        <taxon>Ecdysozoa</taxon>
        <taxon>Arthropoda</taxon>
        <taxon>Hexapoda</taxon>
        <taxon>Insecta</taxon>
        <taxon>Pterygota</taxon>
        <taxon>Neoptera</taxon>
        <taxon>Endopterygota</taxon>
        <taxon>Coleoptera</taxon>
        <taxon>Polyphaga</taxon>
        <taxon>Cucujiformia</taxon>
        <taxon>Curculionidae</taxon>
        <taxon>Dryophthorinae</taxon>
        <taxon>Sitophilus</taxon>
    </lineage>
</organism>
<dbReference type="OrthoDB" id="6778194at2759"/>
<protein>
    <submittedName>
        <fullName evidence="2">Uncharacterized protein LOC115884170</fullName>
    </submittedName>
</protein>
<dbReference type="GeneID" id="115884170"/>
<sequence length="183" mass="21476">MITSFWEIEEIGLDKVLSESDRFCEDHFTKNFQRIQEGNFVSIPFKESIKKLGDSRERALEYFYSQGVRLERKPELKREYIKFKNEYLSMGHMTEVKEGEFDNTVSYFLPHHTMVRDESVTTKVRVVFNASMKTKSGLSLNDIQYCGPTLQDELLAIILRFRKYEYVMTADVSEYVMTADVSA</sequence>